<evidence type="ECO:0000256" key="2">
    <source>
        <dbReference type="ARBA" id="ARBA00022692"/>
    </source>
</evidence>
<dbReference type="GO" id="GO:0005371">
    <property type="term" value="F:tricarboxylate secondary active transmembrane transporter activity"/>
    <property type="evidence" value="ECO:0007669"/>
    <property type="project" value="TreeGrafter"/>
</dbReference>
<dbReference type="GO" id="GO:0005739">
    <property type="term" value="C:mitochondrion"/>
    <property type="evidence" value="ECO:0007669"/>
    <property type="project" value="TreeGrafter"/>
</dbReference>
<proteinExistence type="inferred from homology"/>
<organism evidence="6">
    <name type="scientific">Spongospora subterranea</name>
    <dbReference type="NCBI Taxonomy" id="70186"/>
    <lineage>
        <taxon>Eukaryota</taxon>
        <taxon>Sar</taxon>
        <taxon>Rhizaria</taxon>
        <taxon>Endomyxa</taxon>
        <taxon>Phytomyxea</taxon>
        <taxon>Plasmodiophorida</taxon>
        <taxon>Plasmodiophoridae</taxon>
        <taxon>Spongospora</taxon>
    </lineage>
</organism>
<name>A0A0H5QMX4_9EUKA</name>
<evidence type="ECO:0008006" key="7">
    <source>
        <dbReference type="Google" id="ProtNLM"/>
    </source>
</evidence>
<dbReference type="SUPFAM" id="SSF103506">
    <property type="entry name" value="Mitochondrial carrier"/>
    <property type="match status" value="1"/>
</dbReference>
<accession>A0A0H5QMX4</accession>
<evidence type="ECO:0000256" key="3">
    <source>
        <dbReference type="ARBA" id="ARBA00023136"/>
    </source>
</evidence>
<evidence type="ECO:0000256" key="5">
    <source>
        <dbReference type="RuleBase" id="RU000488"/>
    </source>
</evidence>
<dbReference type="PROSITE" id="PS50920">
    <property type="entry name" value="SOLCAR"/>
    <property type="match status" value="3"/>
</dbReference>
<feature type="repeat" description="Solcar" evidence="4">
    <location>
        <begin position="25"/>
        <end position="107"/>
    </location>
</feature>
<dbReference type="AlphaFoldDB" id="A0A0H5QMX4"/>
<dbReference type="EMBL" id="HACM01002470">
    <property type="protein sequence ID" value="CRZ02912.1"/>
    <property type="molecule type" value="Transcribed_RNA"/>
</dbReference>
<dbReference type="GO" id="GO:0016020">
    <property type="term" value="C:membrane"/>
    <property type="evidence" value="ECO:0007669"/>
    <property type="project" value="UniProtKB-SubCell"/>
</dbReference>
<keyword evidence="5" id="KW-0813">Transport</keyword>
<sequence>MISSGYAQPINGRVALSKPPGKQNITWGNLFIGACLQTLEVSSFGQPFEVLKTQMAANRNDNLRSSVIKIYQRGGILGFWQGLLPWALIEASTKGAVLLFTATEVSYQAQLRANASPSAAGLLGGICGGFAQAYTTMGFCTFMKTVEVTRQKSSTGDHANTFAVAKEILRRDGVRGLNKGVTAVALRQMTNWGSRLGIARFTEGLMVRGDSSRQLTVLEKIGSSAIGGALACWNHPLEVVRVEMQSSLKDSNRPANLNVLSTARYIYHTNGVRGFYRGVLPRIGLSVYLTILMVFGGDELRSRFTK</sequence>
<feature type="repeat" description="Solcar" evidence="4">
    <location>
        <begin position="119"/>
        <end position="205"/>
    </location>
</feature>
<dbReference type="PANTHER" id="PTHR46982">
    <property type="entry name" value="CITRATE/OXOGLUTARATE CARRIER PROTEIN"/>
    <property type="match status" value="1"/>
</dbReference>
<reference evidence="6" key="1">
    <citation type="submission" date="2015-04" db="EMBL/GenBank/DDBJ databases">
        <title>The genome sequence of the plant pathogenic Rhizarian Plasmodiophora brassicae reveals insights in its biotrophic life cycle and the origin of chitin synthesis.</title>
        <authorList>
            <person name="Schwelm A."/>
            <person name="Fogelqvist J."/>
            <person name="Knaust A."/>
            <person name="Julke S."/>
            <person name="Lilja T."/>
            <person name="Dhandapani V."/>
            <person name="Bonilla-Rosso G."/>
            <person name="Karlsson M."/>
            <person name="Shevchenko A."/>
            <person name="Choi S.R."/>
            <person name="Kim H.G."/>
            <person name="Park J.Y."/>
            <person name="Lim Y.P."/>
            <person name="Ludwig-Muller J."/>
            <person name="Dixelius C."/>
        </authorList>
    </citation>
    <scope>NUCLEOTIDE SEQUENCE</scope>
    <source>
        <tissue evidence="6">Potato root galls</tissue>
    </source>
</reference>
<evidence type="ECO:0000313" key="6">
    <source>
        <dbReference type="EMBL" id="CRZ02912.1"/>
    </source>
</evidence>
<feature type="repeat" description="Solcar" evidence="4">
    <location>
        <begin position="215"/>
        <end position="303"/>
    </location>
</feature>
<dbReference type="FunFam" id="1.50.40.10:FF:000078">
    <property type="entry name" value="Mitochondrial DNA replication protein YHM2"/>
    <property type="match status" value="1"/>
</dbReference>
<keyword evidence="2 4" id="KW-0812">Transmembrane</keyword>
<dbReference type="GO" id="GO:0015742">
    <property type="term" value="P:alpha-ketoglutarate transport"/>
    <property type="evidence" value="ECO:0007669"/>
    <property type="project" value="TreeGrafter"/>
</dbReference>
<dbReference type="InterPro" id="IPR018108">
    <property type="entry name" value="MCP_transmembrane"/>
</dbReference>
<dbReference type="Gene3D" id="1.50.40.10">
    <property type="entry name" value="Mitochondrial carrier domain"/>
    <property type="match status" value="2"/>
</dbReference>
<comment type="similarity">
    <text evidence="5">Belongs to the mitochondrial carrier (TC 2.A.29) family.</text>
</comment>
<comment type="subcellular location">
    <subcellularLocation>
        <location evidence="1">Membrane</location>
        <topology evidence="1">Multi-pass membrane protein</topology>
    </subcellularLocation>
</comment>
<evidence type="ECO:0000256" key="4">
    <source>
        <dbReference type="PROSITE-ProRule" id="PRU00282"/>
    </source>
</evidence>
<dbReference type="Pfam" id="PF00153">
    <property type="entry name" value="Mito_carr"/>
    <property type="match status" value="3"/>
</dbReference>
<protein>
    <recommendedName>
        <fullName evidence="7">Mitochondrial carrier</fullName>
    </recommendedName>
</protein>
<dbReference type="PANTHER" id="PTHR46982:SF1">
    <property type="entry name" value="CITRATE_OXOGLUTARATE CARRIER PROTEIN"/>
    <property type="match status" value="1"/>
</dbReference>
<dbReference type="InterPro" id="IPR023395">
    <property type="entry name" value="MCP_dom_sf"/>
</dbReference>
<keyword evidence="3 4" id="KW-0472">Membrane</keyword>
<dbReference type="InterPro" id="IPR053017">
    <property type="entry name" value="Mito_Cit/Oxoglu_Carrier"/>
</dbReference>
<dbReference type="GO" id="GO:0006843">
    <property type="term" value="P:mitochondrial citrate transmembrane transport"/>
    <property type="evidence" value="ECO:0007669"/>
    <property type="project" value="TreeGrafter"/>
</dbReference>
<evidence type="ECO:0000256" key="1">
    <source>
        <dbReference type="ARBA" id="ARBA00004141"/>
    </source>
</evidence>